<reference evidence="1" key="1">
    <citation type="submission" date="2022-03" db="EMBL/GenBank/DDBJ databases">
        <authorList>
            <person name="Tunstrom K."/>
        </authorList>
    </citation>
    <scope>NUCLEOTIDE SEQUENCE</scope>
</reference>
<organism evidence="1 2">
    <name type="scientific">Euphydryas editha</name>
    <name type="common">Edith's checkerspot</name>
    <dbReference type="NCBI Taxonomy" id="104508"/>
    <lineage>
        <taxon>Eukaryota</taxon>
        <taxon>Metazoa</taxon>
        <taxon>Ecdysozoa</taxon>
        <taxon>Arthropoda</taxon>
        <taxon>Hexapoda</taxon>
        <taxon>Insecta</taxon>
        <taxon>Pterygota</taxon>
        <taxon>Neoptera</taxon>
        <taxon>Endopterygota</taxon>
        <taxon>Lepidoptera</taxon>
        <taxon>Glossata</taxon>
        <taxon>Ditrysia</taxon>
        <taxon>Papilionoidea</taxon>
        <taxon>Nymphalidae</taxon>
        <taxon>Nymphalinae</taxon>
        <taxon>Euphydryas</taxon>
    </lineage>
</organism>
<evidence type="ECO:0000313" key="1">
    <source>
        <dbReference type="EMBL" id="CAH2089021.1"/>
    </source>
</evidence>
<dbReference type="Proteomes" id="UP001153954">
    <property type="component" value="Unassembled WGS sequence"/>
</dbReference>
<proteinExistence type="predicted"/>
<sequence>MCSSSLKCINETVPFSRRDDEDEIENEEEHLSLDENESDVNYFAVETAHVCAILHQVNLMRLVVEEYFAIRYYHKLKLDTVNSYVASKRKLFIKQIQRDGH</sequence>
<gene>
    <name evidence="1" type="ORF">EEDITHA_LOCUS5117</name>
</gene>
<accession>A0AAU9TQ65</accession>
<dbReference type="EMBL" id="CAKOGL010000007">
    <property type="protein sequence ID" value="CAH2089021.1"/>
    <property type="molecule type" value="Genomic_DNA"/>
</dbReference>
<evidence type="ECO:0000313" key="2">
    <source>
        <dbReference type="Proteomes" id="UP001153954"/>
    </source>
</evidence>
<dbReference type="AlphaFoldDB" id="A0AAU9TQ65"/>
<comment type="caution">
    <text evidence="1">The sequence shown here is derived from an EMBL/GenBank/DDBJ whole genome shotgun (WGS) entry which is preliminary data.</text>
</comment>
<keyword evidence="2" id="KW-1185">Reference proteome</keyword>
<protein>
    <submittedName>
        <fullName evidence="1">Uncharacterized protein</fullName>
    </submittedName>
</protein>
<name>A0AAU9TQ65_EUPED</name>